<dbReference type="RefSeq" id="WP_215504941.1">
    <property type="nucleotide sequence ID" value="NZ_CP076361.1"/>
</dbReference>
<name>A0A975P434_9RHOB</name>
<organism evidence="1 2">
    <name type="scientific">Gemmobacter fulvus</name>
    <dbReference type="NCBI Taxonomy" id="2840474"/>
    <lineage>
        <taxon>Bacteria</taxon>
        <taxon>Pseudomonadati</taxon>
        <taxon>Pseudomonadota</taxon>
        <taxon>Alphaproteobacteria</taxon>
        <taxon>Rhodobacterales</taxon>
        <taxon>Paracoccaceae</taxon>
        <taxon>Gemmobacter</taxon>
    </lineage>
</organism>
<dbReference type="Proteomes" id="UP000679352">
    <property type="component" value="Chromosome"/>
</dbReference>
<keyword evidence="2" id="KW-1185">Reference proteome</keyword>
<evidence type="ECO:0000313" key="2">
    <source>
        <dbReference type="Proteomes" id="UP000679352"/>
    </source>
</evidence>
<dbReference type="KEGG" id="gfu:KM031_10500"/>
<dbReference type="EMBL" id="CP076361">
    <property type="protein sequence ID" value="QWK89294.1"/>
    <property type="molecule type" value="Genomic_DNA"/>
</dbReference>
<proteinExistence type="predicted"/>
<sequence>MANDPQDGVITLRNQIGETGSLPRGYTAGSPDIISAGTKPFNPVSDLEKESNYGNAYDNSLYINLPNYFYVRGKNFGKTDVTGQWNLFWATPNILLYPFLWQENQLATSGGNMSPDFAIKAGMIGCSSDAFTWVPPDTADHYCMIAVALSPGFPNPLAGVNNVASLAETMADNANIAQRNMQLIRGAVPQMVSKAAYSHGDVEEVMDLVVKFSNVPKGSSYTVSSGDQLDGKSLFLEGKNTTTSDFKVGWTDRLVPANWSTMFDYTITFGNDWSEVPEGGRPTLTIKGEVVMGSTHRLYHHPAARVAGPCLLTGKRRVDKLGQDYKVMTAGSVSTMCVDLGP</sequence>
<evidence type="ECO:0000313" key="1">
    <source>
        <dbReference type="EMBL" id="QWK89294.1"/>
    </source>
</evidence>
<protein>
    <submittedName>
        <fullName evidence="1">Uncharacterized protein</fullName>
    </submittedName>
</protein>
<reference evidence="1" key="1">
    <citation type="submission" date="2021-06" db="EMBL/GenBank/DDBJ databases">
        <title>Direct submission.</title>
        <authorList>
            <person name="Lee C.-S."/>
            <person name="Jin L."/>
        </authorList>
    </citation>
    <scope>NUCLEOTIDE SEQUENCE</scope>
    <source>
        <strain evidence="1">Con5</strain>
    </source>
</reference>
<gene>
    <name evidence="1" type="ORF">KM031_10500</name>
</gene>
<accession>A0A975P434</accession>
<dbReference type="AlphaFoldDB" id="A0A975P434"/>